<evidence type="ECO:0000256" key="6">
    <source>
        <dbReference type="ARBA" id="ARBA00022723"/>
    </source>
</evidence>
<dbReference type="SUPFAM" id="SSF53448">
    <property type="entry name" value="Nucleotide-diphospho-sugar transferases"/>
    <property type="match status" value="1"/>
</dbReference>
<name>A0A382TD04_9ZZZZ</name>
<keyword evidence="4" id="KW-0808">Transferase</keyword>
<dbReference type="PANTHER" id="PTHR43532:SF1">
    <property type="entry name" value="GLUCOSE-1-PHOSPHATE THYMIDYLYLTRANSFERASE 1"/>
    <property type="match status" value="1"/>
</dbReference>
<accession>A0A382TD04</accession>
<evidence type="ECO:0000256" key="7">
    <source>
        <dbReference type="ARBA" id="ARBA00022842"/>
    </source>
</evidence>
<evidence type="ECO:0000256" key="2">
    <source>
        <dbReference type="ARBA" id="ARBA00010480"/>
    </source>
</evidence>
<feature type="domain" description="Nucleotidyl transferase" evidence="9">
    <location>
        <begin position="3"/>
        <end position="97"/>
    </location>
</feature>
<dbReference type="InterPro" id="IPR005835">
    <property type="entry name" value="NTP_transferase_dom"/>
</dbReference>
<feature type="non-terminal residue" evidence="10">
    <location>
        <position position="98"/>
    </location>
</feature>
<evidence type="ECO:0000256" key="4">
    <source>
        <dbReference type="ARBA" id="ARBA00022679"/>
    </source>
</evidence>
<dbReference type="AlphaFoldDB" id="A0A382TD04"/>
<keyword evidence="6" id="KW-0479">Metal-binding</keyword>
<keyword evidence="5" id="KW-0548">Nucleotidyltransferase</keyword>
<evidence type="ECO:0000256" key="8">
    <source>
        <dbReference type="ARBA" id="ARBA00049336"/>
    </source>
</evidence>
<proteinExistence type="inferred from homology"/>
<evidence type="ECO:0000313" key="10">
    <source>
        <dbReference type="EMBL" id="SVD20010.1"/>
    </source>
</evidence>
<gene>
    <name evidence="10" type="ORF">METZ01_LOCUS372864</name>
</gene>
<dbReference type="Gene3D" id="3.90.550.10">
    <property type="entry name" value="Spore Coat Polysaccharide Biosynthesis Protein SpsA, Chain A"/>
    <property type="match status" value="1"/>
</dbReference>
<dbReference type="InterPro" id="IPR005907">
    <property type="entry name" value="G1P_thy_trans_s"/>
</dbReference>
<sequence>MTGILLVGGDGTRLFPTTEVANKQLLPLYNKPLFYYSLSTLINLGAQHICIVGRREDLGLYKKLLIPPFGAANFTISFVAQEEPLGIAHAIGLCEKFV</sequence>
<dbReference type="PANTHER" id="PTHR43532">
    <property type="entry name" value="GLUCOSE-1-PHOSPHATE THYMIDYLYLTRANSFERASE"/>
    <property type="match status" value="1"/>
</dbReference>
<dbReference type="InterPro" id="IPR029044">
    <property type="entry name" value="Nucleotide-diphossugar_trans"/>
</dbReference>
<reference evidence="10" key="1">
    <citation type="submission" date="2018-05" db="EMBL/GenBank/DDBJ databases">
        <authorList>
            <person name="Lanie J.A."/>
            <person name="Ng W.-L."/>
            <person name="Kazmierczak K.M."/>
            <person name="Andrzejewski T.M."/>
            <person name="Davidsen T.M."/>
            <person name="Wayne K.J."/>
            <person name="Tettelin H."/>
            <person name="Glass J.I."/>
            <person name="Rusch D."/>
            <person name="Podicherti R."/>
            <person name="Tsui H.-C.T."/>
            <person name="Winkler M.E."/>
        </authorList>
    </citation>
    <scope>NUCLEOTIDE SEQUENCE</scope>
</reference>
<keyword evidence="7" id="KW-0460">Magnesium</keyword>
<evidence type="ECO:0000259" key="9">
    <source>
        <dbReference type="Pfam" id="PF00483"/>
    </source>
</evidence>
<evidence type="ECO:0000256" key="5">
    <source>
        <dbReference type="ARBA" id="ARBA00022695"/>
    </source>
</evidence>
<evidence type="ECO:0000256" key="1">
    <source>
        <dbReference type="ARBA" id="ARBA00001946"/>
    </source>
</evidence>
<comment type="similarity">
    <text evidence="2">Belongs to the glucose-1-phosphate thymidylyltransferase family.</text>
</comment>
<protein>
    <recommendedName>
        <fullName evidence="3">glucose-1-phosphate thymidylyltransferase</fullName>
        <ecNumber evidence="3">2.7.7.24</ecNumber>
    </recommendedName>
</protein>
<evidence type="ECO:0000256" key="3">
    <source>
        <dbReference type="ARBA" id="ARBA00012461"/>
    </source>
</evidence>
<organism evidence="10">
    <name type="scientific">marine metagenome</name>
    <dbReference type="NCBI Taxonomy" id="408172"/>
    <lineage>
        <taxon>unclassified sequences</taxon>
        <taxon>metagenomes</taxon>
        <taxon>ecological metagenomes</taxon>
    </lineage>
</organism>
<dbReference type="EC" id="2.7.7.24" evidence="3"/>
<comment type="catalytic activity">
    <reaction evidence="8">
        <text>dTTP + alpha-D-glucose 1-phosphate + H(+) = dTDP-alpha-D-glucose + diphosphate</text>
        <dbReference type="Rhea" id="RHEA:15225"/>
        <dbReference type="ChEBI" id="CHEBI:15378"/>
        <dbReference type="ChEBI" id="CHEBI:33019"/>
        <dbReference type="ChEBI" id="CHEBI:37568"/>
        <dbReference type="ChEBI" id="CHEBI:57477"/>
        <dbReference type="ChEBI" id="CHEBI:58601"/>
        <dbReference type="EC" id="2.7.7.24"/>
    </reaction>
</comment>
<dbReference type="Pfam" id="PF00483">
    <property type="entry name" value="NTP_transferase"/>
    <property type="match status" value="1"/>
</dbReference>
<comment type="cofactor">
    <cofactor evidence="1">
        <name>Mg(2+)</name>
        <dbReference type="ChEBI" id="CHEBI:18420"/>
    </cofactor>
</comment>
<dbReference type="GO" id="GO:0008879">
    <property type="term" value="F:glucose-1-phosphate thymidylyltransferase activity"/>
    <property type="evidence" value="ECO:0007669"/>
    <property type="project" value="UniProtKB-EC"/>
</dbReference>
<dbReference type="EMBL" id="UINC01135704">
    <property type="protein sequence ID" value="SVD20010.1"/>
    <property type="molecule type" value="Genomic_DNA"/>
</dbReference>
<dbReference type="GO" id="GO:0046872">
    <property type="term" value="F:metal ion binding"/>
    <property type="evidence" value="ECO:0007669"/>
    <property type="project" value="UniProtKB-KW"/>
</dbReference>